<gene>
    <name evidence="2" type="ORF">PEV8663_00922</name>
</gene>
<dbReference type="AlphaFoldDB" id="A0A238K5A2"/>
<proteinExistence type="predicted"/>
<protein>
    <submittedName>
        <fullName evidence="2">Uncharacterized protein</fullName>
    </submittedName>
</protein>
<dbReference type="OrthoDB" id="7862519at2"/>
<evidence type="ECO:0000313" key="3">
    <source>
        <dbReference type="Proteomes" id="UP000220836"/>
    </source>
</evidence>
<keyword evidence="3" id="KW-1185">Reference proteome</keyword>
<keyword evidence="1" id="KW-1133">Transmembrane helix</keyword>
<keyword evidence="1" id="KW-0472">Membrane</keyword>
<name>A0A238K5A2_9RHOB</name>
<feature type="transmembrane region" description="Helical" evidence="1">
    <location>
        <begin position="17"/>
        <end position="37"/>
    </location>
</feature>
<feature type="transmembrane region" description="Helical" evidence="1">
    <location>
        <begin position="43"/>
        <end position="63"/>
    </location>
</feature>
<keyword evidence="1" id="KW-0812">Transmembrane</keyword>
<accession>A0A238K5A2</accession>
<dbReference type="EMBL" id="FXYH01000003">
    <property type="protein sequence ID" value="SMX37106.1"/>
    <property type="molecule type" value="Genomic_DNA"/>
</dbReference>
<evidence type="ECO:0000256" key="1">
    <source>
        <dbReference type="SAM" id="Phobius"/>
    </source>
</evidence>
<organism evidence="2 3">
    <name type="scientific">Pelagimonas varians</name>
    <dbReference type="NCBI Taxonomy" id="696760"/>
    <lineage>
        <taxon>Bacteria</taxon>
        <taxon>Pseudomonadati</taxon>
        <taxon>Pseudomonadota</taxon>
        <taxon>Alphaproteobacteria</taxon>
        <taxon>Rhodobacterales</taxon>
        <taxon>Roseobacteraceae</taxon>
        <taxon>Pelagimonas</taxon>
    </lineage>
</organism>
<dbReference type="Proteomes" id="UP000220836">
    <property type="component" value="Unassembled WGS sequence"/>
</dbReference>
<sequence>MSDTELAYIKASAPRRVIGAGAMVGLGAMMLYLAFAAPPENPFWLVFLIGCGLFALWVSQVLWQSTARKLILTEDALMDDQGVLVAKLDQIEKVDRGAFAMKPSNGFVIFLKEPLPRAWYPGLWWRIGKRVAVGGVTSGGETKPVADIITLKISKVLED</sequence>
<evidence type="ECO:0000313" key="2">
    <source>
        <dbReference type="EMBL" id="SMX37106.1"/>
    </source>
</evidence>
<reference evidence="2 3" key="1">
    <citation type="submission" date="2017-05" db="EMBL/GenBank/DDBJ databases">
        <authorList>
            <person name="Song R."/>
            <person name="Chenine A.L."/>
            <person name="Ruprecht R.M."/>
        </authorList>
    </citation>
    <scope>NUCLEOTIDE SEQUENCE [LARGE SCALE GENOMIC DNA]</scope>
    <source>
        <strain evidence="2 3">CECT 8663</strain>
    </source>
</reference>
<dbReference type="RefSeq" id="WP_097803470.1">
    <property type="nucleotide sequence ID" value="NZ_FXYH01000003.1"/>
</dbReference>